<protein>
    <submittedName>
        <fullName evidence="3">Uncharacterized protein</fullName>
    </submittedName>
</protein>
<dbReference type="VEuPathDB" id="VectorBase:AARA002568"/>
<dbReference type="VEuPathDB" id="VectorBase:AARA21_004107"/>
<evidence type="ECO:0000256" key="2">
    <source>
        <dbReference type="RuleBase" id="RU000363"/>
    </source>
</evidence>
<evidence type="ECO:0000313" key="3">
    <source>
        <dbReference type="EnsemblMetazoa" id="AARA002568-PA"/>
    </source>
</evidence>
<dbReference type="EMBL" id="APCN01004903">
    <property type="status" value="NOT_ANNOTATED_CDS"/>
    <property type="molecule type" value="Genomic_DNA"/>
</dbReference>
<dbReference type="PRINTS" id="PR00080">
    <property type="entry name" value="SDRFAMILY"/>
</dbReference>
<dbReference type="PROSITE" id="PS00061">
    <property type="entry name" value="ADH_SHORT"/>
    <property type="match status" value="1"/>
</dbReference>
<dbReference type="PRINTS" id="PR00081">
    <property type="entry name" value="GDHRDH"/>
</dbReference>
<name>A0A182HMT2_ANOAR</name>
<dbReference type="PANTHER" id="PTHR43313:SF36">
    <property type="entry name" value="D-BETA-HYDROXYBUTYRATE DEHYDROGENASE, MITOCHONDRIAL"/>
    <property type="match status" value="1"/>
</dbReference>
<evidence type="ECO:0000313" key="4">
    <source>
        <dbReference type="Proteomes" id="UP000075840"/>
    </source>
</evidence>
<dbReference type="GeneID" id="120905743"/>
<accession>A0A182HMT2</accession>
<reference evidence="3" key="1">
    <citation type="submission" date="2022-08" db="UniProtKB">
        <authorList>
            <consortium name="EnsemblMetazoa"/>
        </authorList>
    </citation>
    <scope>IDENTIFICATION</scope>
    <source>
        <strain evidence="3">Dongola</strain>
    </source>
</reference>
<dbReference type="InterPro" id="IPR002347">
    <property type="entry name" value="SDR_fam"/>
</dbReference>
<dbReference type="RefSeq" id="XP_040172721.1">
    <property type="nucleotide sequence ID" value="XM_040316787.1"/>
</dbReference>
<dbReference type="EnsemblMetazoa" id="AARA002568-RA">
    <property type="protein sequence ID" value="AARA002568-PA"/>
    <property type="gene ID" value="AARA002568"/>
</dbReference>
<evidence type="ECO:0000256" key="1">
    <source>
        <dbReference type="ARBA" id="ARBA00023002"/>
    </source>
</evidence>
<dbReference type="GO" id="GO:0008202">
    <property type="term" value="P:steroid metabolic process"/>
    <property type="evidence" value="ECO:0007669"/>
    <property type="project" value="TreeGrafter"/>
</dbReference>
<dbReference type="InterPro" id="IPR036291">
    <property type="entry name" value="NAD(P)-bd_dom_sf"/>
</dbReference>
<dbReference type="Pfam" id="PF00106">
    <property type="entry name" value="adh_short"/>
    <property type="match status" value="1"/>
</dbReference>
<dbReference type="Proteomes" id="UP000075840">
    <property type="component" value="Unassembled WGS sequence"/>
</dbReference>
<keyword evidence="4" id="KW-1185">Reference proteome</keyword>
<dbReference type="GO" id="GO:0016491">
    <property type="term" value="F:oxidoreductase activity"/>
    <property type="evidence" value="ECO:0007669"/>
    <property type="project" value="UniProtKB-KW"/>
</dbReference>
<dbReference type="AlphaFoldDB" id="A0A182HMT2"/>
<dbReference type="PANTHER" id="PTHR43313">
    <property type="entry name" value="SHORT-CHAIN DEHYDROGENASE/REDUCTASE FAMILY 9C"/>
    <property type="match status" value="1"/>
</dbReference>
<dbReference type="Gene3D" id="3.40.50.720">
    <property type="entry name" value="NAD(P)-binding Rossmann-like Domain"/>
    <property type="match status" value="1"/>
</dbReference>
<dbReference type="SUPFAM" id="SSF51735">
    <property type="entry name" value="NAD(P)-binding Rossmann-fold domains"/>
    <property type="match status" value="1"/>
</dbReference>
<dbReference type="InterPro" id="IPR020904">
    <property type="entry name" value="Sc_DH/Rdtase_CS"/>
</dbReference>
<organism evidence="3 4">
    <name type="scientific">Anopheles arabiensis</name>
    <name type="common">Mosquito</name>
    <dbReference type="NCBI Taxonomy" id="7173"/>
    <lineage>
        <taxon>Eukaryota</taxon>
        <taxon>Metazoa</taxon>
        <taxon>Ecdysozoa</taxon>
        <taxon>Arthropoda</taxon>
        <taxon>Hexapoda</taxon>
        <taxon>Insecta</taxon>
        <taxon>Pterygota</taxon>
        <taxon>Neoptera</taxon>
        <taxon>Endopterygota</taxon>
        <taxon>Diptera</taxon>
        <taxon>Nematocera</taxon>
        <taxon>Culicoidea</taxon>
        <taxon>Culicidae</taxon>
        <taxon>Anophelinae</taxon>
        <taxon>Anopheles</taxon>
    </lineage>
</organism>
<dbReference type="CTD" id="43512"/>
<comment type="similarity">
    <text evidence="2">Belongs to the short-chain dehydrogenases/reductases (SDR) family.</text>
</comment>
<keyword evidence="1" id="KW-0560">Oxidoreductase</keyword>
<dbReference type="KEGG" id="aara:120905743"/>
<proteinExistence type="inferred from homology"/>
<sequence>MMTSWFTNNVNQARNIVLASSGVCVVALKLLQYWRSRSLQPIRKLSTKDVVIITGCDSGLGYNMACMCLQAGMTVMATCVSKESDGYKSLQSRGKQTGQLVCFIMDLNSQESIADTHSAIRKWFAANHPARLYALVNNAGVMCFGEAEWLSSNLTKLQLNVNVIGAIQFTLPLLELVRENRARLIVVTSHCGRQALPGLSVYSATKAALRAWTDAVRMELSCHGVPVVEFMPGSFLFHSNICAQQLQYFDEMWSAMGANQRAFYQDYFDRYRGYLAPLCQPRALESFSESDPLTGCMRRVLFDASPRSLYICEPWRYFCYYNAFRYLPNVLKDRLVRRFVAMPVY</sequence>